<evidence type="ECO:0000313" key="2">
    <source>
        <dbReference type="Proteomes" id="UP000015105"/>
    </source>
</evidence>
<dbReference type="Proteomes" id="UP000015105">
    <property type="component" value="Chromosome 3D"/>
</dbReference>
<reference evidence="2" key="1">
    <citation type="journal article" date="2014" name="Science">
        <title>Ancient hybridizations among the ancestral genomes of bread wheat.</title>
        <authorList>
            <consortium name="International Wheat Genome Sequencing Consortium,"/>
            <person name="Marcussen T."/>
            <person name="Sandve S.R."/>
            <person name="Heier L."/>
            <person name="Spannagl M."/>
            <person name="Pfeifer M."/>
            <person name="Jakobsen K.S."/>
            <person name="Wulff B.B."/>
            <person name="Steuernagel B."/>
            <person name="Mayer K.F."/>
            <person name="Olsen O.A."/>
        </authorList>
    </citation>
    <scope>NUCLEOTIDE SEQUENCE [LARGE SCALE GENOMIC DNA]</scope>
    <source>
        <strain evidence="2">cv. AL8/78</strain>
    </source>
</reference>
<reference evidence="1" key="3">
    <citation type="journal article" date="2017" name="Nature">
        <title>Genome sequence of the progenitor of the wheat D genome Aegilops tauschii.</title>
        <authorList>
            <person name="Luo M.C."/>
            <person name="Gu Y.Q."/>
            <person name="Puiu D."/>
            <person name="Wang H."/>
            <person name="Twardziok S.O."/>
            <person name="Deal K.R."/>
            <person name="Huo N."/>
            <person name="Zhu T."/>
            <person name="Wang L."/>
            <person name="Wang Y."/>
            <person name="McGuire P.E."/>
            <person name="Liu S."/>
            <person name="Long H."/>
            <person name="Ramasamy R.K."/>
            <person name="Rodriguez J.C."/>
            <person name="Van S.L."/>
            <person name="Yuan L."/>
            <person name="Wang Z."/>
            <person name="Xia Z."/>
            <person name="Xiao L."/>
            <person name="Anderson O.D."/>
            <person name="Ouyang S."/>
            <person name="Liang Y."/>
            <person name="Zimin A.V."/>
            <person name="Pertea G."/>
            <person name="Qi P."/>
            <person name="Bennetzen J.L."/>
            <person name="Dai X."/>
            <person name="Dawson M.W."/>
            <person name="Muller H.G."/>
            <person name="Kugler K."/>
            <person name="Rivarola-Duarte L."/>
            <person name="Spannagl M."/>
            <person name="Mayer K.F.X."/>
            <person name="Lu F.H."/>
            <person name="Bevan M.W."/>
            <person name="Leroy P."/>
            <person name="Li P."/>
            <person name="You F.M."/>
            <person name="Sun Q."/>
            <person name="Liu Z."/>
            <person name="Lyons E."/>
            <person name="Wicker T."/>
            <person name="Salzberg S.L."/>
            <person name="Devos K.M."/>
            <person name="Dvorak J."/>
        </authorList>
    </citation>
    <scope>NUCLEOTIDE SEQUENCE [LARGE SCALE GENOMIC DNA]</scope>
    <source>
        <strain evidence="1">cv. AL8/78</strain>
    </source>
</reference>
<sequence>NTAASRRREQAIAIGKERREALMRAKRVCRAPLSGSDEATIEDGDMVIDEKADLETRTAQAVEELKSALSSQYVRPIFFLLLKQCKETHCL</sequence>
<reference evidence="1" key="5">
    <citation type="journal article" date="2021" name="G3 (Bethesda)">
        <title>Aegilops tauschii genome assembly Aet v5.0 features greater sequence contiguity and improved annotation.</title>
        <authorList>
            <person name="Wang L."/>
            <person name="Zhu T."/>
            <person name="Rodriguez J.C."/>
            <person name="Deal K.R."/>
            <person name="Dubcovsky J."/>
            <person name="McGuire P.E."/>
            <person name="Lux T."/>
            <person name="Spannagl M."/>
            <person name="Mayer K.F.X."/>
            <person name="Baldrich P."/>
            <person name="Meyers B.C."/>
            <person name="Huo N."/>
            <person name="Gu Y.Q."/>
            <person name="Zhou H."/>
            <person name="Devos K.M."/>
            <person name="Bennetzen J.L."/>
            <person name="Unver T."/>
            <person name="Budak H."/>
            <person name="Gulick P.J."/>
            <person name="Galiba G."/>
            <person name="Kalapos B."/>
            <person name="Nelson D.R."/>
            <person name="Li P."/>
            <person name="You F.M."/>
            <person name="Luo M.C."/>
            <person name="Dvorak J."/>
        </authorList>
    </citation>
    <scope>NUCLEOTIDE SEQUENCE [LARGE SCALE GENOMIC DNA]</scope>
    <source>
        <strain evidence="1">cv. AL8/78</strain>
    </source>
</reference>
<accession>A0A453ECB4</accession>
<evidence type="ECO:0000313" key="1">
    <source>
        <dbReference type="EnsemblPlants" id="AET3Gv20293400.7"/>
    </source>
</evidence>
<name>A0A453ECB4_AEGTS</name>
<reference evidence="2" key="2">
    <citation type="journal article" date="2017" name="Nat. Plants">
        <title>The Aegilops tauschii genome reveals multiple impacts of transposons.</title>
        <authorList>
            <person name="Zhao G."/>
            <person name="Zou C."/>
            <person name="Li K."/>
            <person name="Wang K."/>
            <person name="Li T."/>
            <person name="Gao L."/>
            <person name="Zhang X."/>
            <person name="Wang H."/>
            <person name="Yang Z."/>
            <person name="Liu X."/>
            <person name="Jiang W."/>
            <person name="Mao L."/>
            <person name="Kong X."/>
            <person name="Jiao Y."/>
            <person name="Jia J."/>
        </authorList>
    </citation>
    <scope>NUCLEOTIDE SEQUENCE [LARGE SCALE GENOMIC DNA]</scope>
    <source>
        <strain evidence="2">cv. AL8/78</strain>
    </source>
</reference>
<reference evidence="1" key="4">
    <citation type="submission" date="2019-03" db="UniProtKB">
        <authorList>
            <consortium name="EnsemblPlants"/>
        </authorList>
    </citation>
    <scope>IDENTIFICATION</scope>
</reference>
<dbReference type="EnsemblPlants" id="AET3Gv20293400.7">
    <property type="protein sequence ID" value="AET3Gv20293400.7"/>
    <property type="gene ID" value="AET3Gv20293400"/>
</dbReference>
<dbReference type="Gramene" id="AET3Gv20293400.7">
    <property type="protein sequence ID" value="AET3Gv20293400.7"/>
    <property type="gene ID" value="AET3Gv20293400"/>
</dbReference>
<dbReference type="AlphaFoldDB" id="A0A453ECB4"/>
<keyword evidence="2" id="KW-1185">Reference proteome</keyword>
<organism evidence="1 2">
    <name type="scientific">Aegilops tauschii subsp. strangulata</name>
    <name type="common">Goatgrass</name>
    <dbReference type="NCBI Taxonomy" id="200361"/>
    <lineage>
        <taxon>Eukaryota</taxon>
        <taxon>Viridiplantae</taxon>
        <taxon>Streptophyta</taxon>
        <taxon>Embryophyta</taxon>
        <taxon>Tracheophyta</taxon>
        <taxon>Spermatophyta</taxon>
        <taxon>Magnoliopsida</taxon>
        <taxon>Liliopsida</taxon>
        <taxon>Poales</taxon>
        <taxon>Poaceae</taxon>
        <taxon>BOP clade</taxon>
        <taxon>Pooideae</taxon>
        <taxon>Triticodae</taxon>
        <taxon>Triticeae</taxon>
        <taxon>Triticinae</taxon>
        <taxon>Aegilops</taxon>
    </lineage>
</organism>
<protein>
    <submittedName>
        <fullName evidence="1">Uncharacterized protein</fullName>
    </submittedName>
</protein>
<proteinExistence type="predicted"/>